<gene>
    <name evidence="1" type="ORF">SAMN02745973_02127</name>
</gene>
<organism evidence="1 2">
    <name type="scientific">Garciella nitratireducens DSM 15102</name>
    <dbReference type="NCBI Taxonomy" id="1121911"/>
    <lineage>
        <taxon>Bacteria</taxon>
        <taxon>Bacillati</taxon>
        <taxon>Bacillota</taxon>
        <taxon>Clostridia</taxon>
        <taxon>Eubacteriales</taxon>
        <taxon>Eubacteriaceae</taxon>
        <taxon>Garciella</taxon>
    </lineage>
</organism>
<evidence type="ECO:0000313" key="1">
    <source>
        <dbReference type="EMBL" id="SJZ92153.1"/>
    </source>
</evidence>
<evidence type="ECO:0000313" key="2">
    <source>
        <dbReference type="Proteomes" id="UP000196365"/>
    </source>
</evidence>
<keyword evidence="2" id="KW-1185">Reference proteome</keyword>
<sequence length="102" mass="12292">MSYHHMDAMLFCIECNKNTNHTISYKNEKIENIQCNQCGRQIKVDHDYIERNFKEEIVQRVLSKPSRMTKEMEEDITLFITSLPFRVISKPYRIMKEIYKGK</sequence>
<dbReference type="RefSeq" id="WP_087679454.1">
    <property type="nucleotide sequence ID" value="NZ_FUWV01000018.1"/>
</dbReference>
<protein>
    <recommendedName>
        <fullName evidence="3">Bh protein</fullName>
    </recommendedName>
</protein>
<reference evidence="1 2" key="1">
    <citation type="submission" date="2017-02" db="EMBL/GenBank/DDBJ databases">
        <authorList>
            <person name="Peterson S.W."/>
        </authorList>
    </citation>
    <scope>NUCLEOTIDE SEQUENCE [LARGE SCALE GENOMIC DNA]</scope>
    <source>
        <strain evidence="1 2">DSM 15102</strain>
    </source>
</reference>
<dbReference type="OrthoDB" id="2427546at2"/>
<proteinExistence type="predicted"/>
<dbReference type="EMBL" id="FUWV01000018">
    <property type="protein sequence ID" value="SJZ92153.1"/>
    <property type="molecule type" value="Genomic_DNA"/>
</dbReference>
<evidence type="ECO:0008006" key="3">
    <source>
        <dbReference type="Google" id="ProtNLM"/>
    </source>
</evidence>
<name>A0A1T4PKQ1_9FIRM</name>
<dbReference type="AlphaFoldDB" id="A0A1T4PKQ1"/>
<dbReference type="Proteomes" id="UP000196365">
    <property type="component" value="Unassembled WGS sequence"/>
</dbReference>
<accession>A0A1T4PKQ1</accession>